<comment type="caution">
    <text evidence="9">The sequence shown here is derived from an EMBL/GenBank/DDBJ whole genome shotgun (WGS) entry which is preliminary data.</text>
</comment>
<evidence type="ECO:0000256" key="6">
    <source>
        <dbReference type="ARBA" id="ARBA00044504"/>
    </source>
</evidence>
<keyword evidence="5" id="KW-0472">Membrane</keyword>
<evidence type="ECO:0000313" key="10">
    <source>
        <dbReference type="Proteomes" id="UP001187471"/>
    </source>
</evidence>
<dbReference type="InterPro" id="IPR005829">
    <property type="entry name" value="Sugar_transporter_CS"/>
</dbReference>
<dbReference type="AlphaFoldDB" id="A0AA88RMB8"/>
<feature type="compositionally biased region" description="Basic residues" evidence="7">
    <location>
        <begin position="422"/>
        <end position="442"/>
    </location>
</feature>
<dbReference type="GO" id="GO:0022857">
    <property type="term" value="F:transmembrane transporter activity"/>
    <property type="evidence" value="ECO:0007669"/>
    <property type="project" value="InterPro"/>
</dbReference>
<evidence type="ECO:0000256" key="4">
    <source>
        <dbReference type="ARBA" id="ARBA00022989"/>
    </source>
</evidence>
<dbReference type="PANTHER" id="PTHR48055">
    <property type="entry name" value="LEUCINE-RICH REPEAT RECEPTOR PROTEIN KINASE EMS1"/>
    <property type="match status" value="1"/>
</dbReference>
<comment type="subcellular location">
    <subcellularLocation>
        <location evidence="1">Membrane</location>
        <topology evidence="1">Multi-pass membrane protein</topology>
    </subcellularLocation>
</comment>
<dbReference type="GO" id="GO:0004672">
    <property type="term" value="F:protein kinase activity"/>
    <property type="evidence" value="ECO:0007669"/>
    <property type="project" value="InterPro"/>
</dbReference>
<dbReference type="InterPro" id="IPR011009">
    <property type="entry name" value="Kinase-like_dom_sf"/>
</dbReference>
<organism evidence="9 10">
    <name type="scientific">Escallonia rubra</name>
    <dbReference type="NCBI Taxonomy" id="112253"/>
    <lineage>
        <taxon>Eukaryota</taxon>
        <taxon>Viridiplantae</taxon>
        <taxon>Streptophyta</taxon>
        <taxon>Embryophyta</taxon>
        <taxon>Tracheophyta</taxon>
        <taxon>Spermatophyta</taxon>
        <taxon>Magnoliopsida</taxon>
        <taxon>eudicotyledons</taxon>
        <taxon>Gunneridae</taxon>
        <taxon>Pentapetalae</taxon>
        <taxon>asterids</taxon>
        <taxon>campanulids</taxon>
        <taxon>Escalloniales</taxon>
        <taxon>Escalloniaceae</taxon>
        <taxon>Escallonia</taxon>
    </lineage>
</organism>
<dbReference type="InterPro" id="IPR051564">
    <property type="entry name" value="LRR_receptor-like_kinase"/>
</dbReference>
<comment type="similarity">
    <text evidence="6">Belongs to the major facilitator superfamily. Phosphate:H(+) symporter (TC 2.A.1.9) family.</text>
</comment>
<dbReference type="InterPro" id="IPR036259">
    <property type="entry name" value="MFS_trans_sf"/>
</dbReference>
<keyword evidence="10" id="KW-1185">Reference proteome</keyword>
<feature type="compositionally biased region" description="Basic and acidic residues" evidence="7">
    <location>
        <begin position="374"/>
        <end position="384"/>
    </location>
</feature>
<evidence type="ECO:0000259" key="8">
    <source>
        <dbReference type="Pfam" id="PF07714"/>
    </source>
</evidence>
<keyword evidence="3" id="KW-0812">Transmembrane</keyword>
<sequence>MAVLFVLIRRQKSKKVLTEKHVQLLVHPRITYHEMYSNCTKRKLSESFETECEVLRNIRHRNLTEVIICCSNLDFRALVLEYIPNGSLEDWLYSRDHDLDIKQRLDIMIDEACALDYLHHEYSLGGLVSTSSVVYNYGIMLMETFTRTKPTDEMLAGGMTLRLLGEGVSSQWDNESRSYGFTMLRRRKFNQRGCLISILDLALECIKESAEERVSIDDILRTLTKIKSLMIADIPHIIGWLAIPFAKVSQTTTYNCKQQDSPFPYMGRLLEGLAVGLLPDTVPVYRVEIVPQNMKGGMGSVHQDNHRAASPKSPAIVSSSPKMMSLWKCAIESSKALLLDEICLGPYALLKKVEEFESSSQATDQQIARAPSRPHRDYKEESQDVPKLGNKQFGEVSSDTIEGDSNRVELPGFHLGNGQRATLRKRCRRLTKRNLRRQRRGRSNGVGG</sequence>
<feature type="domain" description="Serine-threonine/tyrosine-protein kinase catalytic" evidence="8">
    <location>
        <begin position="38"/>
        <end position="121"/>
    </location>
</feature>
<evidence type="ECO:0000256" key="5">
    <source>
        <dbReference type="ARBA" id="ARBA00023136"/>
    </source>
</evidence>
<dbReference type="PROSITE" id="PS00217">
    <property type="entry name" value="SUGAR_TRANSPORT_2"/>
    <property type="match status" value="1"/>
</dbReference>
<evidence type="ECO:0000256" key="7">
    <source>
        <dbReference type="SAM" id="MobiDB-lite"/>
    </source>
</evidence>
<dbReference type="SUPFAM" id="SSF56112">
    <property type="entry name" value="Protein kinase-like (PK-like)"/>
    <property type="match status" value="1"/>
</dbReference>
<evidence type="ECO:0000256" key="2">
    <source>
        <dbReference type="ARBA" id="ARBA00022448"/>
    </source>
</evidence>
<dbReference type="Gene3D" id="1.20.1250.20">
    <property type="entry name" value="MFS general substrate transporter like domains"/>
    <property type="match status" value="1"/>
</dbReference>
<proteinExistence type="inferred from homology"/>
<dbReference type="Proteomes" id="UP001187471">
    <property type="component" value="Unassembled WGS sequence"/>
</dbReference>
<reference evidence="9" key="1">
    <citation type="submission" date="2022-12" db="EMBL/GenBank/DDBJ databases">
        <title>Draft genome assemblies for two species of Escallonia (Escalloniales).</title>
        <authorList>
            <person name="Chanderbali A."/>
            <person name="Dervinis C."/>
            <person name="Anghel I."/>
            <person name="Soltis D."/>
            <person name="Soltis P."/>
            <person name="Zapata F."/>
        </authorList>
    </citation>
    <scope>NUCLEOTIDE SEQUENCE</scope>
    <source>
        <strain evidence="9">UCBG92.1500</strain>
        <tissue evidence="9">Leaf</tissue>
    </source>
</reference>
<gene>
    <name evidence="9" type="ORF">RJ640_028654</name>
</gene>
<feature type="region of interest" description="Disordered" evidence="7">
    <location>
        <begin position="360"/>
        <end position="448"/>
    </location>
</feature>
<evidence type="ECO:0000256" key="3">
    <source>
        <dbReference type="ARBA" id="ARBA00022692"/>
    </source>
</evidence>
<name>A0AA88RMB8_9ASTE</name>
<dbReference type="EMBL" id="JAVXUO010001170">
    <property type="protein sequence ID" value="KAK2985340.1"/>
    <property type="molecule type" value="Genomic_DNA"/>
</dbReference>
<evidence type="ECO:0000313" key="9">
    <source>
        <dbReference type="EMBL" id="KAK2985340.1"/>
    </source>
</evidence>
<dbReference type="PANTHER" id="PTHR48055:SF57">
    <property type="entry name" value="PROTEIN KINASE DOMAIN-CONTAINING PROTEIN"/>
    <property type="match status" value="1"/>
</dbReference>
<protein>
    <recommendedName>
        <fullName evidence="8">Serine-threonine/tyrosine-protein kinase catalytic domain-containing protein</fullName>
    </recommendedName>
</protein>
<dbReference type="GO" id="GO:0016020">
    <property type="term" value="C:membrane"/>
    <property type="evidence" value="ECO:0007669"/>
    <property type="project" value="UniProtKB-SubCell"/>
</dbReference>
<evidence type="ECO:0000256" key="1">
    <source>
        <dbReference type="ARBA" id="ARBA00004141"/>
    </source>
</evidence>
<dbReference type="InterPro" id="IPR001245">
    <property type="entry name" value="Ser-Thr/Tyr_kinase_cat_dom"/>
</dbReference>
<accession>A0AA88RMB8</accession>
<keyword evidence="4" id="KW-1133">Transmembrane helix</keyword>
<dbReference type="Gene3D" id="1.10.510.10">
    <property type="entry name" value="Transferase(Phosphotransferase) domain 1"/>
    <property type="match status" value="2"/>
</dbReference>
<dbReference type="Pfam" id="PF07714">
    <property type="entry name" value="PK_Tyr_Ser-Thr"/>
    <property type="match status" value="1"/>
</dbReference>
<feature type="non-terminal residue" evidence="9">
    <location>
        <position position="1"/>
    </location>
</feature>
<keyword evidence="2" id="KW-0813">Transport</keyword>